<dbReference type="EMBL" id="QGLO01000004">
    <property type="protein sequence ID" value="PXY91145.1"/>
    <property type="molecule type" value="Genomic_DNA"/>
</dbReference>
<keyword evidence="2" id="KW-1185">Reference proteome</keyword>
<dbReference type="Proteomes" id="UP000247673">
    <property type="component" value="Unassembled WGS sequence"/>
</dbReference>
<protein>
    <recommendedName>
        <fullName evidence="3">Bacteriocin</fullName>
    </recommendedName>
</protein>
<dbReference type="OrthoDB" id="6627395at2"/>
<dbReference type="AlphaFoldDB" id="A0A2V4DMG0"/>
<evidence type="ECO:0000313" key="2">
    <source>
        <dbReference type="Proteomes" id="UP000247673"/>
    </source>
</evidence>
<reference evidence="1 2" key="1">
    <citation type="submission" date="2018-05" db="EMBL/GenBank/DDBJ databases">
        <title>Reference genomes for bee gut microbiota database.</title>
        <authorList>
            <person name="Ellegaard K.M."/>
        </authorList>
    </citation>
    <scope>NUCLEOTIDE SEQUENCE [LARGE SCALE GENOMIC DNA]</scope>
    <source>
        <strain evidence="1 2">ESL0172</strain>
    </source>
</reference>
<gene>
    <name evidence="1" type="ORF">DKK78_02050</name>
</gene>
<comment type="caution">
    <text evidence="1">The sequence shown here is derived from an EMBL/GenBank/DDBJ whole genome shotgun (WGS) entry which is preliminary data.</text>
</comment>
<evidence type="ECO:0008006" key="3">
    <source>
        <dbReference type="Google" id="ProtNLM"/>
    </source>
</evidence>
<accession>A0A2V4DMG0</accession>
<dbReference type="RefSeq" id="WP_110447153.1">
    <property type="nucleotide sequence ID" value="NZ_CP132381.1"/>
</dbReference>
<organism evidence="1 2">
    <name type="scientific">Gilliamella apis</name>
    <dbReference type="NCBI Taxonomy" id="1970738"/>
    <lineage>
        <taxon>Bacteria</taxon>
        <taxon>Pseudomonadati</taxon>
        <taxon>Pseudomonadota</taxon>
        <taxon>Gammaproteobacteria</taxon>
        <taxon>Orbales</taxon>
        <taxon>Orbaceae</taxon>
        <taxon>Gilliamella</taxon>
    </lineage>
</organism>
<evidence type="ECO:0000313" key="1">
    <source>
        <dbReference type="EMBL" id="PXY91145.1"/>
    </source>
</evidence>
<name>A0A2V4DMG0_9GAMM</name>
<sequence length="82" mass="7922">MKELNKVEVEQVSGAGFIADAGGALGKGIGWIIDAKNPNNGGLGQQAGGALGQGIGQIVEAGIGAISQIIGAGLGLIGLGKR</sequence>
<proteinExistence type="predicted"/>